<protein>
    <submittedName>
        <fullName evidence="2">Uncharacterized protein</fullName>
    </submittedName>
</protein>
<keyword evidence="3" id="KW-1185">Reference proteome</keyword>
<reference evidence="2 3" key="1">
    <citation type="journal article" date="2010" name="Stand. Genomic Sci.">
        <title>Complete genome sequence of Cellulomonas flavigena type strain (134).</title>
        <authorList>
            <person name="Abt B."/>
            <person name="Foster B."/>
            <person name="Lapidus A."/>
            <person name="Clum A."/>
            <person name="Sun H."/>
            <person name="Pukall R."/>
            <person name="Lucas S."/>
            <person name="Glavina Del Rio T."/>
            <person name="Nolan M."/>
            <person name="Tice H."/>
            <person name="Cheng J.F."/>
            <person name="Pitluck S."/>
            <person name="Liolios K."/>
            <person name="Ivanova N."/>
            <person name="Mavromatis K."/>
            <person name="Ovchinnikova G."/>
            <person name="Pati A."/>
            <person name="Goodwin L."/>
            <person name="Chen A."/>
            <person name="Palaniappan K."/>
            <person name="Land M."/>
            <person name="Hauser L."/>
            <person name="Chang Y.J."/>
            <person name="Jeffries C.D."/>
            <person name="Rohde M."/>
            <person name="Goker M."/>
            <person name="Woyke T."/>
            <person name="Bristow J."/>
            <person name="Eisen J.A."/>
            <person name="Markowitz V."/>
            <person name="Hugenholtz P."/>
            <person name="Kyrpides N.C."/>
            <person name="Klenk H.P."/>
        </authorList>
    </citation>
    <scope>NUCLEOTIDE SEQUENCE [LARGE SCALE GENOMIC DNA]</scope>
    <source>
        <strain evidence="3">ATCC 482 / DSM 20109 / BCRC 11376 / JCM 18109 / NBRC 3775 / NCIMB 8073 / NRS 134</strain>
    </source>
</reference>
<dbReference type="eggNOG" id="COG0726">
    <property type="taxonomic scope" value="Bacteria"/>
</dbReference>
<dbReference type="EMBL" id="CP001964">
    <property type="protein sequence ID" value="ADG76232.1"/>
    <property type="molecule type" value="Genomic_DNA"/>
</dbReference>
<dbReference type="HOGENOM" id="CLU_2449212_0_0_11"/>
<evidence type="ECO:0000256" key="1">
    <source>
        <dbReference type="SAM" id="MobiDB-lite"/>
    </source>
</evidence>
<name>D5UC73_CELFN</name>
<proteinExistence type="predicted"/>
<organism evidence="2 3">
    <name type="scientific">Cellulomonas flavigena (strain ATCC 482 / DSM 20109 / BCRC 11376 / JCM 18109 / NBRC 3775 / NCIMB 8073 / NRS 134)</name>
    <dbReference type="NCBI Taxonomy" id="446466"/>
    <lineage>
        <taxon>Bacteria</taxon>
        <taxon>Bacillati</taxon>
        <taxon>Actinomycetota</taxon>
        <taxon>Actinomycetes</taxon>
        <taxon>Micrococcales</taxon>
        <taxon>Cellulomonadaceae</taxon>
        <taxon>Cellulomonas</taxon>
    </lineage>
</organism>
<dbReference type="Gene3D" id="3.20.20.370">
    <property type="entry name" value="Glycoside hydrolase/deacetylase"/>
    <property type="match status" value="1"/>
</dbReference>
<evidence type="ECO:0000313" key="3">
    <source>
        <dbReference type="Proteomes" id="UP000000849"/>
    </source>
</evidence>
<dbReference type="AlphaFoldDB" id="D5UC73"/>
<dbReference type="STRING" id="446466.Cfla_3353"/>
<feature type="region of interest" description="Disordered" evidence="1">
    <location>
        <begin position="1"/>
        <end position="36"/>
    </location>
</feature>
<evidence type="ECO:0000313" key="2">
    <source>
        <dbReference type="EMBL" id="ADG76232.1"/>
    </source>
</evidence>
<dbReference type="Proteomes" id="UP000000849">
    <property type="component" value="Chromosome"/>
</dbReference>
<gene>
    <name evidence="2" type="ordered locus">Cfla_3353</name>
</gene>
<dbReference type="KEGG" id="cfl:Cfla_3353"/>
<sequence length="89" mass="9338">MGRRAACPLDPLRGRGLGDHQATPRGGDARAHGDPAPPADVLVERLGGIAPGGIVLLPDGGGDRSRTVEAVRRVIPRLRSDGWTFTVPR</sequence>
<accession>D5UC73</accession>